<proteinExistence type="predicted"/>
<dbReference type="Proteomes" id="UP000324897">
    <property type="component" value="Unassembled WGS sequence"/>
</dbReference>
<accession>A0A5J9TRE9</accession>
<evidence type="ECO:0000256" key="1">
    <source>
        <dbReference type="SAM" id="SignalP"/>
    </source>
</evidence>
<keyword evidence="1" id="KW-0732">Signal</keyword>
<organism evidence="2 3">
    <name type="scientific">Eragrostis curvula</name>
    <name type="common">weeping love grass</name>
    <dbReference type="NCBI Taxonomy" id="38414"/>
    <lineage>
        <taxon>Eukaryota</taxon>
        <taxon>Viridiplantae</taxon>
        <taxon>Streptophyta</taxon>
        <taxon>Embryophyta</taxon>
        <taxon>Tracheophyta</taxon>
        <taxon>Spermatophyta</taxon>
        <taxon>Magnoliopsida</taxon>
        <taxon>Liliopsida</taxon>
        <taxon>Poales</taxon>
        <taxon>Poaceae</taxon>
        <taxon>PACMAD clade</taxon>
        <taxon>Chloridoideae</taxon>
        <taxon>Eragrostideae</taxon>
        <taxon>Eragrostidinae</taxon>
        <taxon>Eragrostis</taxon>
    </lineage>
</organism>
<comment type="caution">
    <text evidence="2">The sequence shown here is derived from an EMBL/GenBank/DDBJ whole genome shotgun (WGS) entry which is preliminary data.</text>
</comment>
<protein>
    <submittedName>
        <fullName evidence="2">Uncharacterized protein</fullName>
    </submittedName>
</protein>
<dbReference type="EMBL" id="RWGY01000031">
    <property type="protein sequence ID" value="TVU13797.1"/>
    <property type="molecule type" value="Genomic_DNA"/>
</dbReference>
<dbReference type="AlphaFoldDB" id="A0A5J9TRE9"/>
<dbReference type="Gramene" id="TVU13797">
    <property type="protein sequence ID" value="TVU13797"/>
    <property type="gene ID" value="EJB05_37225"/>
</dbReference>
<feature type="signal peptide" evidence="1">
    <location>
        <begin position="1"/>
        <end position="16"/>
    </location>
</feature>
<name>A0A5J9TRE9_9POAL</name>
<evidence type="ECO:0000313" key="2">
    <source>
        <dbReference type="EMBL" id="TVU13797.1"/>
    </source>
</evidence>
<sequence length="86" mass="9694">MLRLLVINPFVSLLVCDDVTLKIHFTSMRMYLVFPFLHEKVLAAEFKLTSSHFGTASRLEAGYIIALSISDLQVAIKTEGKFLDCD</sequence>
<evidence type="ECO:0000313" key="3">
    <source>
        <dbReference type="Proteomes" id="UP000324897"/>
    </source>
</evidence>
<reference evidence="2 3" key="1">
    <citation type="journal article" date="2019" name="Sci. Rep.">
        <title>A high-quality genome of Eragrostis curvula grass provides insights into Poaceae evolution and supports new strategies to enhance forage quality.</title>
        <authorList>
            <person name="Carballo J."/>
            <person name="Santos B.A.C.M."/>
            <person name="Zappacosta D."/>
            <person name="Garbus I."/>
            <person name="Selva J.P."/>
            <person name="Gallo C.A."/>
            <person name="Diaz A."/>
            <person name="Albertini E."/>
            <person name="Caccamo M."/>
            <person name="Echenique V."/>
        </authorList>
    </citation>
    <scope>NUCLEOTIDE SEQUENCE [LARGE SCALE GENOMIC DNA]</scope>
    <source>
        <strain evidence="3">cv. Victoria</strain>
        <tissue evidence="2">Leaf</tissue>
    </source>
</reference>
<gene>
    <name evidence="2" type="ORF">EJB05_37225</name>
</gene>
<keyword evidence="3" id="KW-1185">Reference proteome</keyword>
<feature type="chain" id="PRO_5023871217" evidence="1">
    <location>
        <begin position="17"/>
        <end position="86"/>
    </location>
</feature>